<proteinExistence type="predicted"/>
<name>A0AAV8WYH6_9CUCU</name>
<protein>
    <submittedName>
        <fullName evidence="2">Uncharacterized protein</fullName>
    </submittedName>
</protein>
<comment type="caution">
    <text evidence="2">The sequence shown here is derived from an EMBL/GenBank/DDBJ whole genome shotgun (WGS) entry which is preliminary data.</text>
</comment>
<dbReference type="EMBL" id="JANEYF010004418">
    <property type="protein sequence ID" value="KAJ8931275.1"/>
    <property type="molecule type" value="Genomic_DNA"/>
</dbReference>
<evidence type="ECO:0000313" key="2">
    <source>
        <dbReference type="EMBL" id="KAJ8931275.1"/>
    </source>
</evidence>
<organism evidence="2 3">
    <name type="scientific">Rhamnusium bicolor</name>
    <dbReference type="NCBI Taxonomy" id="1586634"/>
    <lineage>
        <taxon>Eukaryota</taxon>
        <taxon>Metazoa</taxon>
        <taxon>Ecdysozoa</taxon>
        <taxon>Arthropoda</taxon>
        <taxon>Hexapoda</taxon>
        <taxon>Insecta</taxon>
        <taxon>Pterygota</taxon>
        <taxon>Neoptera</taxon>
        <taxon>Endopterygota</taxon>
        <taxon>Coleoptera</taxon>
        <taxon>Polyphaga</taxon>
        <taxon>Cucujiformia</taxon>
        <taxon>Chrysomeloidea</taxon>
        <taxon>Cerambycidae</taxon>
        <taxon>Lepturinae</taxon>
        <taxon>Rhagiini</taxon>
        <taxon>Rhamnusium</taxon>
    </lineage>
</organism>
<feature type="region of interest" description="Disordered" evidence="1">
    <location>
        <begin position="14"/>
        <end position="53"/>
    </location>
</feature>
<dbReference type="AlphaFoldDB" id="A0AAV8WYH6"/>
<accession>A0AAV8WYH6</accession>
<gene>
    <name evidence="2" type="ORF">NQ314_015841</name>
</gene>
<feature type="compositionally biased region" description="Polar residues" evidence="1">
    <location>
        <begin position="26"/>
        <end position="49"/>
    </location>
</feature>
<evidence type="ECO:0000313" key="3">
    <source>
        <dbReference type="Proteomes" id="UP001162156"/>
    </source>
</evidence>
<keyword evidence="3" id="KW-1185">Reference proteome</keyword>
<evidence type="ECO:0000256" key="1">
    <source>
        <dbReference type="SAM" id="MobiDB-lite"/>
    </source>
</evidence>
<dbReference type="Proteomes" id="UP001162156">
    <property type="component" value="Unassembled WGS sequence"/>
</dbReference>
<sequence length="82" mass="9155">MVIFVLDGNAILKPPLPPKNLKRRSVSNNQNSNALTKSNPYTSSGTPDQQTDDYELCLVQKSKKNGNITNLIQTEDIVLKKR</sequence>
<reference evidence="2" key="1">
    <citation type="journal article" date="2023" name="Insect Mol. Biol.">
        <title>Genome sequencing provides insights into the evolution of gene families encoding plant cell wall-degrading enzymes in longhorned beetles.</title>
        <authorList>
            <person name="Shin N.R."/>
            <person name="Okamura Y."/>
            <person name="Kirsch R."/>
            <person name="Pauchet Y."/>
        </authorList>
    </citation>
    <scope>NUCLEOTIDE SEQUENCE</scope>
    <source>
        <strain evidence="2">RBIC_L_NR</strain>
    </source>
</reference>